<dbReference type="EMBL" id="AATP01000002">
    <property type="protein sequence ID" value="EAU41507.1"/>
    <property type="molecule type" value="Genomic_DNA"/>
</dbReference>
<dbReference type="GO" id="GO:0003955">
    <property type="term" value="F:NAD(P)H dehydrogenase (quinone) activity"/>
    <property type="evidence" value="ECO:0007669"/>
    <property type="project" value="TreeGrafter"/>
</dbReference>
<keyword evidence="8" id="KW-1185">Reference proteome</keyword>
<dbReference type="eggNOG" id="COG1252">
    <property type="taxonomic scope" value="Bacteria"/>
</dbReference>
<dbReference type="PANTHER" id="PTHR42913">
    <property type="entry name" value="APOPTOSIS-INDUCING FACTOR 1"/>
    <property type="match status" value="1"/>
</dbReference>
<keyword evidence="4" id="KW-0274">FAD</keyword>
<organism evidence="7 8">
    <name type="scientific">Fulvimarina pelagi HTCC2506</name>
    <dbReference type="NCBI Taxonomy" id="314231"/>
    <lineage>
        <taxon>Bacteria</taxon>
        <taxon>Pseudomonadati</taxon>
        <taxon>Pseudomonadota</taxon>
        <taxon>Alphaproteobacteria</taxon>
        <taxon>Hyphomicrobiales</taxon>
        <taxon>Aurantimonadaceae</taxon>
        <taxon>Fulvimarina</taxon>
    </lineage>
</organism>
<dbReference type="InterPro" id="IPR036188">
    <property type="entry name" value="FAD/NAD-bd_sf"/>
</dbReference>
<evidence type="ECO:0000313" key="8">
    <source>
        <dbReference type="Proteomes" id="UP000004310"/>
    </source>
</evidence>
<dbReference type="Gene3D" id="3.50.50.100">
    <property type="match status" value="1"/>
</dbReference>
<dbReference type="InterPro" id="IPR023753">
    <property type="entry name" value="FAD/NAD-binding_dom"/>
</dbReference>
<accession>Q0G4H4</accession>
<dbReference type="RefSeq" id="WP_007067882.1">
    <property type="nucleotide sequence ID" value="NZ_DS022272.1"/>
</dbReference>
<dbReference type="SUPFAM" id="SSF51905">
    <property type="entry name" value="FAD/NAD(P)-binding domain"/>
    <property type="match status" value="1"/>
</dbReference>
<dbReference type="Pfam" id="PF07992">
    <property type="entry name" value="Pyr_redox_2"/>
    <property type="match status" value="1"/>
</dbReference>
<dbReference type="PRINTS" id="PR00411">
    <property type="entry name" value="PNDRDTASEI"/>
</dbReference>
<reference evidence="7 8" key="1">
    <citation type="journal article" date="2010" name="J. Bacteriol.">
        <title>Genome sequence of Fulvimarina pelagi HTCC2506T, a Mn(II)-oxidizing alphaproteobacterium possessing an aerobic anoxygenic photosynthetic gene cluster and Xanthorhodopsin.</title>
        <authorList>
            <person name="Kang I."/>
            <person name="Oh H.M."/>
            <person name="Lim S.I."/>
            <person name="Ferriera S."/>
            <person name="Giovannoni S.J."/>
            <person name="Cho J.C."/>
        </authorList>
    </citation>
    <scope>NUCLEOTIDE SEQUENCE [LARGE SCALE GENOMIC DNA]</scope>
    <source>
        <strain evidence="7 8">HTCC2506</strain>
    </source>
</reference>
<dbReference type="AlphaFoldDB" id="Q0G4H4"/>
<evidence type="ECO:0000256" key="3">
    <source>
        <dbReference type="ARBA" id="ARBA00022630"/>
    </source>
</evidence>
<evidence type="ECO:0000256" key="2">
    <source>
        <dbReference type="ARBA" id="ARBA00005272"/>
    </source>
</evidence>
<dbReference type="PANTHER" id="PTHR42913:SF3">
    <property type="entry name" value="64 KDA MITOCHONDRIAL NADH DEHYDROGENASE (EUROFUNG)"/>
    <property type="match status" value="1"/>
</dbReference>
<evidence type="ECO:0000313" key="7">
    <source>
        <dbReference type="EMBL" id="EAU41507.1"/>
    </source>
</evidence>
<evidence type="ECO:0000259" key="6">
    <source>
        <dbReference type="Pfam" id="PF07992"/>
    </source>
</evidence>
<protein>
    <submittedName>
        <fullName evidence="7">NADH dehydrogenase, FAD-containing subunit</fullName>
    </submittedName>
</protein>
<dbReference type="PRINTS" id="PR00368">
    <property type="entry name" value="FADPNR"/>
</dbReference>
<keyword evidence="3" id="KW-0285">Flavoprotein</keyword>
<keyword evidence="5" id="KW-0560">Oxidoreductase</keyword>
<gene>
    <name evidence="7" type="ORF">FP2506_13779</name>
</gene>
<evidence type="ECO:0000256" key="4">
    <source>
        <dbReference type="ARBA" id="ARBA00022827"/>
    </source>
</evidence>
<dbReference type="HOGENOM" id="CLU_021377_7_0_5"/>
<comment type="cofactor">
    <cofactor evidence="1">
        <name>FAD</name>
        <dbReference type="ChEBI" id="CHEBI:57692"/>
    </cofactor>
</comment>
<sequence>MEKRKERIVVLGGGAGGLELACNLAGNNKALVTLVDVNGSHVWKPRLHEFAAGTVDSTLSEMSFYMLAAMRGFTFEQGKVVSIDRQAQTVRLAAVRSQHGAIEGPERDVAYDRLVVALGGVTPDFGTTGVAEHAVRLDEKADADDFRDLFVAAILRSRHSGKPAKVSIVGSGATGTELASHLRVSERGFINQAVLESHQRLLDVVILEAAPEIMPGASDGLRKAVLDRLALLDIDTHTNAKIAAVERDAVVAEGGERWPTDITVWAAGLVGNPCLEHLCDFAMDSKHRIAVDNRLRTTVDERIYALGDAASFKPTPDAVPLPPTAQCASQQAAYLAGAIPKTIAGGTPDHFEYNDQGRLLSLARGGSVGSISPFRSKNDFLVHGQFARAAYQSIQRRHQWSVLGYLRGSVAIFADAISPAKSPALKLHG</sequence>
<dbReference type="Proteomes" id="UP000004310">
    <property type="component" value="Unassembled WGS sequence"/>
</dbReference>
<proteinExistence type="inferred from homology"/>
<feature type="domain" description="FAD/NAD(P)-binding" evidence="6">
    <location>
        <begin position="7"/>
        <end position="332"/>
    </location>
</feature>
<dbReference type="GO" id="GO:0019646">
    <property type="term" value="P:aerobic electron transport chain"/>
    <property type="evidence" value="ECO:0007669"/>
    <property type="project" value="TreeGrafter"/>
</dbReference>
<name>Q0G4H4_9HYPH</name>
<evidence type="ECO:0000256" key="1">
    <source>
        <dbReference type="ARBA" id="ARBA00001974"/>
    </source>
</evidence>
<comment type="caution">
    <text evidence="7">The sequence shown here is derived from an EMBL/GenBank/DDBJ whole genome shotgun (WGS) entry which is preliminary data.</text>
</comment>
<evidence type="ECO:0000256" key="5">
    <source>
        <dbReference type="ARBA" id="ARBA00023002"/>
    </source>
</evidence>
<dbReference type="InterPro" id="IPR051169">
    <property type="entry name" value="NADH-Q_oxidoreductase"/>
</dbReference>
<dbReference type="STRING" id="217511.GCA_001463845_02399"/>
<comment type="similarity">
    <text evidence="2">Belongs to the NADH dehydrogenase family.</text>
</comment>